<feature type="domain" description="DUF7730" evidence="1">
    <location>
        <begin position="13"/>
        <end position="101"/>
    </location>
</feature>
<proteinExistence type="predicted"/>
<dbReference type="EMBL" id="KB446558">
    <property type="protein sequence ID" value="EME82715.1"/>
    <property type="molecule type" value="Genomic_DNA"/>
</dbReference>
<dbReference type="RefSeq" id="XP_007926159.1">
    <property type="nucleotide sequence ID" value="XM_007927968.1"/>
</dbReference>
<evidence type="ECO:0000313" key="2">
    <source>
        <dbReference type="EMBL" id="EME82715.1"/>
    </source>
</evidence>
<evidence type="ECO:0000259" key="1">
    <source>
        <dbReference type="Pfam" id="PF24864"/>
    </source>
</evidence>
<name>M2YYK2_PSEFD</name>
<organism evidence="2 3">
    <name type="scientific">Pseudocercospora fijiensis (strain CIRAD86)</name>
    <name type="common">Black leaf streak disease fungus</name>
    <name type="synonym">Mycosphaerella fijiensis</name>
    <dbReference type="NCBI Taxonomy" id="383855"/>
    <lineage>
        <taxon>Eukaryota</taxon>
        <taxon>Fungi</taxon>
        <taxon>Dikarya</taxon>
        <taxon>Ascomycota</taxon>
        <taxon>Pezizomycotina</taxon>
        <taxon>Dothideomycetes</taxon>
        <taxon>Dothideomycetidae</taxon>
        <taxon>Mycosphaerellales</taxon>
        <taxon>Mycosphaerellaceae</taxon>
        <taxon>Pseudocercospora</taxon>
    </lineage>
</organism>
<dbReference type="PANTHER" id="PTHR42085">
    <property type="entry name" value="F-BOX DOMAIN-CONTAINING PROTEIN"/>
    <property type="match status" value="1"/>
</dbReference>
<reference evidence="2 3" key="1">
    <citation type="journal article" date="2012" name="PLoS Pathog.">
        <title>Diverse lifestyles and strategies of plant pathogenesis encoded in the genomes of eighteen Dothideomycetes fungi.</title>
        <authorList>
            <person name="Ohm R.A."/>
            <person name="Feau N."/>
            <person name="Henrissat B."/>
            <person name="Schoch C.L."/>
            <person name="Horwitz B.A."/>
            <person name="Barry K.W."/>
            <person name="Condon B.J."/>
            <person name="Copeland A.C."/>
            <person name="Dhillon B."/>
            <person name="Glaser F."/>
            <person name="Hesse C.N."/>
            <person name="Kosti I."/>
            <person name="LaButti K."/>
            <person name="Lindquist E.A."/>
            <person name="Lucas S."/>
            <person name="Salamov A.A."/>
            <person name="Bradshaw R.E."/>
            <person name="Ciuffetti L."/>
            <person name="Hamelin R.C."/>
            <person name="Kema G.H.J."/>
            <person name="Lawrence C."/>
            <person name="Scott J.A."/>
            <person name="Spatafora J.W."/>
            <person name="Turgeon B.G."/>
            <person name="de Wit P.J.G.M."/>
            <person name="Zhong S."/>
            <person name="Goodwin S.B."/>
            <person name="Grigoriev I.V."/>
        </authorList>
    </citation>
    <scope>NUCLEOTIDE SEQUENCE [LARGE SCALE GENOMIC DNA]</scope>
    <source>
        <strain evidence="2 3">CIRAD86</strain>
    </source>
</reference>
<accession>M2YYK2</accession>
<dbReference type="InterPro" id="IPR056632">
    <property type="entry name" value="DUF7730"/>
</dbReference>
<protein>
    <recommendedName>
        <fullName evidence="1">DUF7730 domain-containing protein</fullName>
    </recommendedName>
</protein>
<dbReference type="OrthoDB" id="3801532at2759"/>
<dbReference type="AlphaFoldDB" id="M2YYK2"/>
<gene>
    <name evidence="2" type="ORF">MYCFIDRAFT_196200</name>
</gene>
<evidence type="ECO:0000313" key="3">
    <source>
        <dbReference type="Proteomes" id="UP000016932"/>
    </source>
</evidence>
<keyword evidence="3" id="KW-1185">Reference proteome</keyword>
<sequence>MNRKLDDVQEAGTFSKLPPEIRNMIYALVLCEQKAKDFDCAVELLPDNVRAKRATLKRSRCLHLSRHPHPASCLAILQTCRAISHEASGIFYGNHDFTFHDDLTITPSTFSRDPKPVNIKFRDFLWTTSSARLHHIAEIQIIVTGALLSSSDLARLPNLKELAIGFRGPKALNMFKPGSVVSTAEDTSQMRELCKSWIEVLPKLEHITLRVDDTVIGGVDRRVVKQCISELQAELRGLLGARNENRSQSEAIQSSE</sequence>
<dbReference type="KEGG" id="pfj:MYCFIDRAFT_196200"/>
<dbReference type="Pfam" id="PF24864">
    <property type="entry name" value="DUF7730"/>
    <property type="match status" value="1"/>
</dbReference>
<dbReference type="VEuPathDB" id="FungiDB:MYCFIDRAFT_196200"/>
<dbReference type="Proteomes" id="UP000016932">
    <property type="component" value="Unassembled WGS sequence"/>
</dbReference>
<dbReference type="PANTHER" id="PTHR42085:SF1">
    <property type="entry name" value="F-BOX DOMAIN-CONTAINING PROTEIN"/>
    <property type="match status" value="1"/>
</dbReference>
<dbReference type="HOGENOM" id="CLU_1086348_0_0_1"/>
<dbReference type="GeneID" id="19335564"/>
<dbReference type="InterPro" id="IPR038883">
    <property type="entry name" value="AN11006-like"/>
</dbReference>